<comment type="caution">
    <text evidence="2">The sequence shown here is derived from an EMBL/GenBank/DDBJ whole genome shotgun (WGS) entry which is preliminary data.</text>
</comment>
<feature type="region of interest" description="Disordered" evidence="1">
    <location>
        <begin position="42"/>
        <end position="64"/>
    </location>
</feature>
<protein>
    <submittedName>
        <fullName evidence="2">Uncharacterized protein</fullName>
    </submittedName>
</protein>
<keyword evidence="3" id="KW-1185">Reference proteome</keyword>
<reference evidence="2 3" key="1">
    <citation type="journal article" date="2014" name="Genome Announc.">
        <title>Draft Genome Sequence of Streptomyces roseochromogenes subsp. oscitans DS 12.976, Producer of the Aminocoumarin Antibiotic Clorobiocin.</title>
        <authorList>
            <person name="Ruckert C."/>
            <person name="Kalinowski J."/>
            <person name="Heide L."/>
            <person name="Apel A.K."/>
        </authorList>
    </citation>
    <scope>NUCLEOTIDE SEQUENCE [LARGE SCALE GENOMIC DNA]</scope>
    <source>
        <strain evidence="2 3">DS 12.976</strain>
    </source>
</reference>
<evidence type="ECO:0000256" key="1">
    <source>
        <dbReference type="SAM" id="MobiDB-lite"/>
    </source>
</evidence>
<organism evidence="2 3">
    <name type="scientific">Streptomyces roseochromogenus subsp. oscitans DS 12.976</name>
    <dbReference type="NCBI Taxonomy" id="1352936"/>
    <lineage>
        <taxon>Bacteria</taxon>
        <taxon>Bacillati</taxon>
        <taxon>Actinomycetota</taxon>
        <taxon>Actinomycetes</taxon>
        <taxon>Kitasatosporales</taxon>
        <taxon>Streptomycetaceae</taxon>
        <taxon>Streptomyces</taxon>
    </lineage>
</organism>
<gene>
    <name evidence="2" type="ORF">M878_34890</name>
</gene>
<dbReference type="HOGENOM" id="CLU_2866034_0_0_11"/>
<dbReference type="EMBL" id="AWQX01000302">
    <property type="protein sequence ID" value="EST22337.1"/>
    <property type="molecule type" value="Genomic_DNA"/>
</dbReference>
<evidence type="ECO:0000313" key="2">
    <source>
        <dbReference type="EMBL" id="EST22337.1"/>
    </source>
</evidence>
<dbReference type="Proteomes" id="UP000017984">
    <property type="component" value="Chromosome"/>
</dbReference>
<accession>V6JR68</accession>
<evidence type="ECO:0000313" key="3">
    <source>
        <dbReference type="Proteomes" id="UP000017984"/>
    </source>
</evidence>
<dbReference type="PATRIC" id="fig|1352936.5.peg.7263"/>
<name>V6JR68_STRRC</name>
<dbReference type="AlphaFoldDB" id="V6JR68"/>
<proteinExistence type="predicted"/>
<sequence length="64" mass="7225">MYVVVASVETKDGAEMPESQLLPADITFEPLLARPLYVGDRDTVARRRQHASPEIGNDRRRKDS</sequence>